<dbReference type="AlphaFoldDB" id="A0A182UBJ3"/>
<proteinExistence type="predicted"/>
<sequence>MCATGARCTSGEKKKNKKTPTGEGNWNTRNPGRVVSDLSTEEDDDPGARYGHPRSRKRSDGPTVTVRSPQSRLCIPSCPPADFVVHSRLATAERQNGGESEPDPDPIPDWARAFTVRLPYPLPCRANPNRECKFLAMPLGSFTHLPA</sequence>
<evidence type="ECO:0000313" key="3">
    <source>
        <dbReference type="Proteomes" id="UP000075902"/>
    </source>
</evidence>
<dbReference type="Proteomes" id="UP000075902">
    <property type="component" value="Unassembled WGS sequence"/>
</dbReference>
<dbReference type="EnsemblMetazoa" id="AMEC017428-RA">
    <property type="protein sequence ID" value="AMEC017428-PA"/>
    <property type="gene ID" value="AMEC017428"/>
</dbReference>
<reference evidence="3" key="1">
    <citation type="submission" date="2014-01" db="EMBL/GenBank/DDBJ databases">
        <title>The Genome Sequence of Anopheles melas CM1001059_A (V2).</title>
        <authorList>
            <consortium name="The Broad Institute Genomics Platform"/>
            <person name="Neafsey D.E."/>
            <person name="Besansky N."/>
            <person name="Howell P."/>
            <person name="Walton C."/>
            <person name="Young S.K."/>
            <person name="Zeng Q."/>
            <person name="Gargeya S."/>
            <person name="Fitzgerald M."/>
            <person name="Haas B."/>
            <person name="Abouelleil A."/>
            <person name="Allen A.W."/>
            <person name="Alvarado L."/>
            <person name="Arachchi H.M."/>
            <person name="Berlin A.M."/>
            <person name="Chapman S.B."/>
            <person name="Gainer-Dewar J."/>
            <person name="Goldberg J."/>
            <person name="Griggs A."/>
            <person name="Gujja S."/>
            <person name="Hansen M."/>
            <person name="Howarth C."/>
            <person name="Imamovic A."/>
            <person name="Ireland A."/>
            <person name="Larimer J."/>
            <person name="McCowan C."/>
            <person name="Murphy C."/>
            <person name="Pearson M."/>
            <person name="Poon T.W."/>
            <person name="Priest M."/>
            <person name="Roberts A."/>
            <person name="Saif S."/>
            <person name="Shea T."/>
            <person name="Sisk P."/>
            <person name="Sykes S."/>
            <person name="Wortman J."/>
            <person name="Nusbaum C."/>
            <person name="Birren B."/>
        </authorList>
    </citation>
    <scope>NUCLEOTIDE SEQUENCE [LARGE SCALE GENOMIC DNA]</scope>
    <source>
        <strain evidence="3">CM1001059</strain>
    </source>
</reference>
<protein>
    <submittedName>
        <fullName evidence="2">Uncharacterized protein</fullName>
    </submittedName>
</protein>
<keyword evidence="3" id="KW-1185">Reference proteome</keyword>
<accession>A0A182UBJ3</accession>
<organism evidence="2 3">
    <name type="scientific">Anopheles melas</name>
    <dbReference type="NCBI Taxonomy" id="34690"/>
    <lineage>
        <taxon>Eukaryota</taxon>
        <taxon>Metazoa</taxon>
        <taxon>Ecdysozoa</taxon>
        <taxon>Arthropoda</taxon>
        <taxon>Hexapoda</taxon>
        <taxon>Insecta</taxon>
        <taxon>Pterygota</taxon>
        <taxon>Neoptera</taxon>
        <taxon>Endopterygota</taxon>
        <taxon>Diptera</taxon>
        <taxon>Nematocera</taxon>
        <taxon>Culicoidea</taxon>
        <taxon>Culicidae</taxon>
        <taxon>Anophelinae</taxon>
        <taxon>Anopheles</taxon>
    </lineage>
</organism>
<evidence type="ECO:0000256" key="1">
    <source>
        <dbReference type="SAM" id="MobiDB-lite"/>
    </source>
</evidence>
<evidence type="ECO:0000313" key="2">
    <source>
        <dbReference type="EnsemblMetazoa" id="AMEC017428-PA"/>
    </source>
</evidence>
<reference evidence="2" key="2">
    <citation type="submission" date="2020-05" db="UniProtKB">
        <authorList>
            <consortium name="EnsemblMetazoa"/>
        </authorList>
    </citation>
    <scope>IDENTIFICATION</scope>
    <source>
        <strain evidence="2">CM1001059</strain>
    </source>
</reference>
<dbReference type="VEuPathDB" id="VectorBase:AMEC017428"/>
<name>A0A182UBJ3_9DIPT</name>
<feature type="region of interest" description="Disordered" evidence="1">
    <location>
        <begin position="1"/>
        <end position="73"/>
    </location>
</feature>
<feature type="region of interest" description="Disordered" evidence="1">
    <location>
        <begin position="89"/>
        <end position="110"/>
    </location>
</feature>